<dbReference type="EMBL" id="CVQH01025861">
    <property type="protein sequence ID" value="CRK39545.1"/>
    <property type="molecule type" value="Genomic_DNA"/>
</dbReference>
<feature type="compositionally biased region" description="Basic and acidic residues" evidence="2">
    <location>
        <begin position="26"/>
        <end position="51"/>
    </location>
</feature>
<dbReference type="Proteomes" id="UP000044602">
    <property type="component" value="Unassembled WGS sequence"/>
</dbReference>
<keyword evidence="5" id="KW-1185">Reference proteome</keyword>
<feature type="compositionally biased region" description="Basic and acidic residues" evidence="2">
    <location>
        <begin position="1444"/>
        <end position="1456"/>
    </location>
</feature>
<dbReference type="SMART" id="SM00066">
    <property type="entry name" value="GAL4"/>
    <property type="match status" value="6"/>
</dbReference>
<feature type="domain" description="Zn(2)-C6 fungal-type" evidence="3">
    <location>
        <begin position="450"/>
        <end position="495"/>
    </location>
</feature>
<evidence type="ECO:0000259" key="3">
    <source>
        <dbReference type="SMART" id="SM00066"/>
    </source>
</evidence>
<feature type="domain" description="Zn(2)-C6 fungal-type" evidence="3">
    <location>
        <begin position="370"/>
        <end position="420"/>
    </location>
</feature>
<feature type="domain" description="Zn(2)-C6 fungal-type" evidence="3">
    <location>
        <begin position="83"/>
        <end position="126"/>
    </location>
</feature>
<evidence type="ECO:0000256" key="2">
    <source>
        <dbReference type="SAM" id="MobiDB-lite"/>
    </source>
</evidence>
<feature type="region of interest" description="Disordered" evidence="2">
    <location>
        <begin position="26"/>
        <end position="79"/>
    </location>
</feature>
<feature type="region of interest" description="Disordered" evidence="2">
    <location>
        <begin position="1383"/>
        <end position="1478"/>
    </location>
</feature>
<feature type="region of interest" description="Disordered" evidence="2">
    <location>
        <begin position="543"/>
        <end position="613"/>
    </location>
</feature>
<reference evidence="4 5" key="1">
    <citation type="submission" date="2015-05" db="EMBL/GenBank/DDBJ databases">
        <authorList>
            <person name="Wang D.B."/>
            <person name="Wang M."/>
        </authorList>
    </citation>
    <scope>NUCLEOTIDE SEQUENCE [LARGE SCALE GENOMIC DNA]</scope>
    <source>
        <strain evidence="4">VL1</strain>
    </source>
</reference>
<accession>A0A0G4MZR5</accession>
<dbReference type="InterPro" id="IPR001138">
    <property type="entry name" value="Zn2Cys6_DnaBD"/>
</dbReference>
<organism evidence="4 5">
    <name type="scientific">Verticillium longisporum</name>
    <name type="common">Verticillium dahliae var. longisporum</name>
    <dbReference type="NCBI Taxonomy" id="100787"/>
    <lineage>
        <taxon>Eukaryota</taxon>
        <taxon>Fungi</taxon>
        <taxon>Dikarya</taxon>
        <taxon>Ascomycota</taxon>
        <taxon>Pezizomycotina</taxon>
        <taxon>Sordariomycetes</taxon>
        <taxon>Hypocreomycetidae</taxon>
        <taxon>Glomerellales</taxon>
        <taxon>Plectosphaerellaceae</taxon>
        <taxon>Verticillium</taxon>
    </lineage>
</organism>
<evidence type="ECO:0000313" key="4">
    <source>
        <dbReference type="EMBL" id="CRK39545.1"/>
    </source>
</evidence>
<keyword evidence="1" id="KW-0539">Nucleus</keyword>
<dbReference type="STRING" id="100787.A0A0G4MZR5"/>
<sequence length="1873" mass="206053">MAHQYYARLFPNRDLEYAYSSYDKNDRLQLGKKATTDPKDERQIHRPERKDASRRKKSSSGDQPVDSQNITTTEAQLTGRTVPRAYPPCDACVTRGRSCSQYRPCASCHGAGDTCTDSRALHALGNLEPPGRKRKLGGLTDEQGRPIKRGRMEVLKGPCASCAEAGTAVPCDADHRLRIECTACADVRAVRGPDHECVAAETTVYMPKRSRWTRAPYSNIAQVVHWGCEGCRGRSYRRCDVDPRVGVGCTECAVRGHECRFMPDKREPDDVKTLWRRPLKAEFERNPGPAWWRRRCGRCAARGLNCSWLADYRNIGFKCQNCVDEQSKERYKVPDAVVECFDAEDGYTLCLREMENMRDDGSLVLPTKIVNRKVPCSLCRRGGSRQKCREYEGLGDVACVRCNTWGLPCYDKADEPGHPSGDADHSGEFPKPKPYADLQVIGWGSGTRTMMEYSVCKPCEAGDHNCDRQRPCDKCVELGDAQQCTFIPRVKDMPAGLFRRSAFTGAGVVPKVSMLPPSYYMALGFGPFGVDDDRAGPMRGIGVPGPQWGMWQVRVSDPDESNTATNNRPETRKLPPSEDDPPKDEQHDQRLPQPKVKKQSEPPVVLGPQGYPVYPEVKEEDEDIVMYDGSFDFDNDLDNDDESMAILHNDYPVFEPCPLPTEEDLDDAAILAELNSLFDPSSRFLKAYLGENALPPVDGELDGLWLVPPPERVLLTLQSQDASAVARHPWAAAEDPTRHLQNPCPPCREPTRPDDTSQTCQTPCPDENAVCASRHHLFDPAGPRPVCPACDTRSVTDTLHGPNRLTGADILSLRTYACSHCTSAEVQTGGGATADSNTTIARGAQHPLTGCLCGTKLLGRPLCAAHRATLAARAVIQAALVREWQVVNFAPDQCMFCKVRGGGDMSATMPGRDTPSVFHCSVCARVVEDGGRMPTLFPGCSQYRPCASCHGAGDTCTDSRALHALGNLEPPGRKRKLGGLTDEQGRPIKRGRMEVLKGPCASCAAAGTAVPCDADHRLRIECTACADVRAVRDPDHECVVAETAVYMPKRSQWTRAPYSNIAQVVHWGCEGCQGRSYRRCDVDPRVGVGCTECAVRGHECRFVPDKREPENVKTLWRRPLKAEFERNPGPAWWRRRCGRCAARGLNCSWLADYRNIGFKCQNCVDEQSRERFKVPDAVVECYDAEDGYTLCLREMDKTRNDGSLVLPTKIVNRKVPCSLCRRGGSRQKCREYEGLGDVACVRCNTWGLPCYDKADEPGHPSGDADHSGEFPKPKPYADLQVIGWGSGTRTMMEYSVCKPCEAGDHNCDRQRPCDKCVKHGDAQQCTSIPRVRDMPAGLFRRSAFTDAGVVPKVSMLPPSYYMALGFGPSGVDDDRVGPVRGIGVPGPQWGMWQVRVSDPDESNTATNNRPETRKLVRRGNRAIPPRKPARKPARKPVDTGEQPPSKDDPSKDKQHDQPIPQPKVKKQSEPPVVLGPQGYPVYSEVKEQEDEDIIMYDGSFDFDNDIDNDDELMAILHNDYPVFEPCPLPTEEDLDDAAILAELNSLFDPSSRFLKAYLGETALPPVDGVLDGLWLVPPPERVLLTLQSQDASAVARHPWAAAEDPTRRNDRANHLLTRWQRPSGTNILAAIPDEQDVFSPDLQNPCPPCREPTGPDDTRETCQTPCPDQNAVCASRHHLFDPAGPRPVCPACDTRSVTDTLHGPSRLTGADMLSLRTYACSHCTSAEAQTTTDSNTTTTIARGAQHSLTGCLCGTKLLGRPLCAAHRATLAARVVVQAALVREWQVVNFAPDQCMFCKARGGGTSAVMPGRDTPSVFHCSVCARVVEDGGRMPTLFPGYEGWAAGAGAAAFRANEGMPLAARVPVWGARGSGL</sequence>
<name>A0A0G4MZR5_VERLO</name>
<feature type="domain" description="Zn(2)-C6 fungal-type" evidence="3">
    <location>
        <begin position="222"/>
        <end position="270"/>
    </location>
</feature>
<proteinExistence type="predicted"/>
<protein>
    <recommendedName>
        <fullName evidence="3">Zn(2)-C6 fungal-type domain-containing protein</fullName>
    </recommendedName>
</protein>
<gene>
    <name evidence="4" type="ORF">BN1708_007970</name>
</gene>
<evidence type="ECO:0000313" key="5">
    <source>
        <dbReference type="Proteomes" id="UP000044602"/>
    </source>
</evidence>
<feature type="compositionally biased region" description="Polar residues" evidence="2">
    <location>
        <begin position="61"/>
        <end position="79"/>
    </location>
</feature>
<evidence type="ECO:0000256" key="1">
    <source>
        <dbReference type="ARBA" id="ARBA00023242"/>
    </source>
</evidence>
<dbReference type="GO" id="GO:0008270">
    <property type="term" value="F:zinc ion binding"/>
    <property type="evidence" value="ECO:0007669"/>
    <property type="project" value="InterPro"/>
</dbReference>
<dbReference type="GO" id="GO:0000981">
    <property type="term" value="F:DNA-binding transcription factor activity, RNA polymerase II-specific"/>
    <property type="evidence" value="ECO:0007669"/>
    <property type="project" value="InterPro"/>
</dbReference>
<feature type="domain" description="Zn(2)-C6 fungal-type" evidence="3">
    <location>
        <begin position="1291"/>
        <end position="1336"/>
    </location>
</feature>
<feature type="domain" description="Zn(2)-C6 fungal-type" evidence="3">
    <location>
        <begin position="1211"/>
        <end position="1261"/>
    </location>
</feature>